<evidence type="ECO:0000313" key="3">
    <source>
        <dbReference type="Proteomes" id="UP000681340"/>
    </source>
</evidence>
<keyword evidence="3" id="KW-1185">Reference proteome</keyword>
<accession>A0A919S8Z6</accession>
<dbReference type="InterPro" id="IPR011990">
    <property type="entry name" value="TPR-like_helical_dom_sf"/>
</dbReference>
<protein>
    <recommendedName>
        <fullName evidence="1">CHAT domain-containing protein</fullName>
    </recommendedName>
</protein>
<dbReference type="Proteomes" id="UP000681340">
    <property type="component" value="Unassembled WGS sequence"/>
</dbReference>
<feature type="domain" description="CHAT" evidence="1">
    <location>
        <begin position="585"/>
        <end position="840"/>
    </location>
</feature>
<dbReference type="EMBL" id="BOQL01000021">
    <property type="protein sequence ID" value="GIM66963.1"/>
    <property type="molecule type" value="Genomic_DNA"/>
</dbReference>
<evidence type="ECO:0000313" key="2">
    <source>
        <dbReference type="EMBL" id="GIM66963.1"/>
    </source>
</evidence>
<reference evidence="2" key="1">
    <citation type="submission" date="2021-03" db="EMBL/GenBank/DDBJ databases">
        <title>Whole genome shotgun sequence of Actinoplanes auranticolor NBRC 12245.</title>
        <authorList>
            <person name="Komaki H."/>
            <person name="Tamura T."/>
        </authorList>
    </citation>
    <scope>NUCLEOTIDE SEQUENCE</scope>
    <source>
        <strain evidence="2">NBRC 12245</strain>
    </source>
</reference>
<proteinExistence type="predicted"/>
<dbReference type="RefSeq" id="WP_212988556.1">
    <property type="nucleotide sequence ID" value="NZ_BAABEA010000019.1"/>
</dbReference>
<dbReference type="InterPro" id="IPR024983">
    <property type="entry name" value="CHAT_dom"/>
</dbReference>
<sequence length="846" mass="90816">MAADDKPGRPDDDEAMATWRAAAAAIDEHRLADAHRLLSPLIDRDDLAPETLARILLDWGWLLGATQRYREAAASLDRVIALTAEMPALRAEALLESGIVARYEGRFADAEALLAEASEMSTEQQDRLRTGQCLAQLAAVAHQRHRFADAAARLTDLAAVLDRCPPGDRTEQLRADLSHRLGVSARIAHDFDRARELLVEAEDRYARLGRRIGVANAGRELAAVLDQLGDRPGAERAYHRAFAGYLRAGRRLGAAHVARRLGQLRMVDVDQDDPAAAAYARRRFRQALRLGAGEPANLALCELLLARVDRLSGDLDAAEARLAALPYGEGPDAAWDLSQAALEWGMVARARGDRRSALEFFAQALLPLDEDSDPSATSIAHYQLAHDLILDDQVEAARDHAVAAFTLSERAGRRLRDPSDRETFYRDQRQTYILAMHCAARAGDGSAAFSVATAARAEAVAGFIRSGARFTDELRDLVAQIRVAGTGELPRLYGDLDRLTSVELRRSLTPEPAGLAETRAALPPGGHALLIDVLEDENTICSRIWLPPDGPPHVDEVVLPAAVRHWLDRYHAAEESLAAAPQNDELTALGAAIIPPGLAEALRAGDAPPLVVSTGGLLGPVPVAAVRVGSRYLAELARVVVVPAITLWTAIRSRPVRAGTGFLAYLDPELDGTRRERTALAAAFPQARLLPRDQVRPELAGAADRAAVLLSVHGTAVSGLGQSLMLAPDDPLTAAELLTCRLPEAVLMPACWAGRLHLRTATEPLGLPTAALLAGARWVLAGTVDVNATTTATLLGAFYRRLAVGRAPIDALREVQLGYLHRRGGAAPPSLWAGLSIVGDGFVRGS</sequence>
<dbReference type="Gene3D" id="1.25.40.10">
    <property type="entry name" value="Tetratricopeptide repeat domain"/>
    <property type="match status" value="2"/>
</dbReference>
<gene>
    <name evidence="2" type="ORF">Aau02nite_25310</name>
</gene>
<dbReference type="Pfam" id="PF12770">
    <property type="entry name" value="CHAT"/>
    <property type="match status" value="1"/>
</dbReference>
<evidence type="ECO:0000259" key="1">
    <source>
        <dbReference type="Pfam" id="PF12770"/>
    </source>
</evidence>
<comment type="caution">
    <text evidence="2">The sequence shown here is derived from an EMBL/GenBank/DDBJ whole genome shotgun (WGS) entry which is preliminary data.</text>
</comment>
<organism evidence="2 3">
    <name type="scientific">Actinoplanes auranticolor</name>
    <dbReference type="NCBI Taxonomy" id="47988"/>
    <lineage>
        <taxon>Bacteria</taxon>
        <taxon>Bacillati</taxon>
        <taxon>Actinomycetota</taxon>
        <taxon>Actinomycetes</taxon>
        <taxon>Micromonosporales</taxon>
        <taxon>Micromonosporaceae</taxon>
        <taxon>Actinoplanes</taxon>
    </lineage>
</organism>
<name>A0A919S8Z6_9ACTN</name>
<dbReference type="SUPFAM" id="SSF48452">
    <property type="entry name" value="TPR-like"/>
    <property type="match status" value="2"/>
</dbReference>
<dbReference type="AlphaFoldDB" id="A0A919S8Z6"/>